<gene>
    <name evidence="1" type="ORF">IDM48_10810</name>
</gene>
<reference evidence="1 2" key="1">
    <citation type="submission" date="2020-09" db="EMBL/GenBank/DDBJ databases">
        <title>Investigation of environmental microbe.</title>
        <authorList>
            <person name="Ou Y."/>
            <person name="Kang Q."/>
        </authorList>
    </citation>
    <scope>NUCLEOTIDE SEQUENCE [LARGE SCALE GENOMIC DNA]</scope>
    <source>
        <strain evidence="1 2">KJZ-9</strain>
    </source>
</reference>
<protein>
    <recommendedName>
        <fullName evidence="3">DUF4853 domain-containing protein</fullName>
    </recommendedName>
</protein>
<dbReference type="EMBL" id="CP061538">
    <property type="protein sequence ID" value="QNV39821.1"/>
    <property type="molecule type" value="Genomic_DNA"/>
</dbReference>
<dbReference type="RefSeq" id="WP_190617415.1">
    <property type="nucleotide sequence ID" value="NZ_CP061538.1"/>
</dbReference>
<name>A0A7H2BJH5_9MICC</name>
<evidence type="ECO:0008006" key="3">
    <source>
        <dbReference type="Google" id="ProtNLM"/>
    </source>
</evidence>
<dbReference type="Proteomes" id="UP000516421">
    <property type="component" value="Chromosome"/>
</dbReference>
<accession>A0A7H2BJH5</accession>
<dbReference type="AlphaFoldDB" id="A0A7H2BJH5"/>
<proteinExistence type="predicted"/>
<organism evidence="1 2">
    <name type="scientific">Rothia amarae</name>
    <dbReference type="NCBI Taxonomy" id="169480"/>
    <lineage>
        <taxon>Bacteria</taxon>
        <taxon>Bacillati</taxon>
        <taxon>Actinomycetota</taxon>
        <taxon>Actinomycetes</taxon>
        <taxon>Micrococcales</taxon>
        <taxon>Micrococcaceae</taxon>
        <taxon>Rothia</taxon>
    </lineage>
</organism>
<evidence type="ECO:0000313" key="2">
    <source>
        <dbReference type="Proteomes" id="UP000516421"/>
    </source>
</evidence>
<keyword evidence="2" id="KW-1185">Reference proteome</keyword>
<dbReference type="KEGG" id="rama:IDM48_10810"/>
<sequence>MTGLVVRKSVIGWLVLGTMVCSGCSVQFEDGAVSSVSDSGAEVDAVQDDFRTAVQETVNATGLTEEEFKYQSGQVYYASELDDDIAAFSGVCGGNAKDGFEYKYSAPVEGNKKYSADEWESQSEKIRAKWESLGWEVKNVAPGTKDAPGITIGASTPAGVTVLYSVSEGGVDYIRVYSPCSADIPAPSSSASAS</sequence>
<evidence type="ECO:0000313" key="1">
    <source>
        <dbReference type="EMBL" id="QNV39821.1"/>
    </source>
</evidence>